<protein>
    <submittedName>
        <fullName evidence="2">Uncharacterized protein</fullName>
    </submittedName>
</protein>
<dbReference type="Proteomes" id="UP000596742">
    <property type="component" value="Unassembled WGS sequence"/>
</dbReference>
<sequence length="110" mass="12142">MFLAVLLPVILSCNLVRSNDNIQTFRVNVKVPGGRINEDIAVDPSKNSMTVNVGDVSHLNSTWCQTVNLHDFEQNKVAIKNIDEGSCLVIDGKETNLGSVNLLYRISFPL</sequence>
<evidence type="ECO:0000313" key="2">
    <source>
        <dbReference type="EMBL" id="VDI16858.1"/>
    </source>
</evidence>
<evidence type="ECO:0000256" key="1">
    <source>
        <dbReference type="SAM" id="SignalP"/>
    </source>
</evidence>
<dbReference type="AlphaFoldDB" id="A0A8B6DB34"/>
<accession>A0A8B6DB34</accession>
<proteinExistence type="predicted"/>
<name>A0A8B6DB34_MYTGA</name>
<gene>
    <name evidence="2" type="ORF">MGAL_10B085908</name>
</gene>
<comment type="caution">
    <text evidence="2">The sequence shown here is derived from an EMBL/GenBank/DDBJ whole genome shotgun (WGS) entry which is preliminary data.</text>
</comment>
<reference evidence="2" key="1">
    <citation type="submission" date="2018-11" db="EMBL/GenBank/DDBJ databases">
        <authorList>
            <person name="Alioto T."/>
            <person name="Alioto T."/>
        </authorList>
    </citation>
    <scope>NUCLEOTIDE SEQUENCE</scope>
</reference>
<dbReference type="EMBL" id="UYJE01003132">
    <property type="protein sequence ID" value="VDI16858.1"/>
    <property type="molecule type" value="Genomic_DNA"/>
</dbReference>
<feature type="chain" id="PRO_5032754883" evidence="1">
    <location>
        <begin position="19"/>
        <end position="110"/>
    </location>
</feature>
<keyword evidence="3" id="KW-1185">Reference proteome</keyword>
<evidence type="ECO:0000313" key="3">
    <source>
        <dbReference type="Proteomes" id="UP000596742"/>
    </source>
</evidence>
<keyword evidence="1" id="KW-0732">Signal</keyword>
<feature type="signal peptide" evidence="1">
    <location>
        <begin position="1"/>
        <end position="18"/>
    </location>
</feature>
<dbReference type="OrthoDB" id="6150587at2759"/>
<organism evidence="2 3">
    <name type="scientific">Mytilus galloprovincialis</name>
    <name type="common">Mediterranean mussel</name>
    <dbReference type="NCBI Taxonomy" id="29158"/>
    <lineage>
        <taxon>Eukaryota</taxon>
        <taxon>Metazoa</taxon>
        <taxon>Spiralia</taxon>
        <taxon>Lophotrochozoa</taxon>
        <taxon>Mollusca</taxon>
        <taxon>Bivalvia</taxon>
        <taxon>Autobranchia</taxon>
        <taxon>Pteriomorphia</taxon>
        <taxon>Mytilida</taxon>
        <taxon>Mytiloidea</taxon>
        <taxon>Mytilidae</taxon>
        <taxon>Mytilinae</taxon>
        <taxon>Mytilus</taxon>
    </lineage>
</organism>